<gene>
    <name evidence="2" type="ORF">NDU88_004572</name>
</gene>
<name>A0AAV7UJL9_PLEWA</name>
<feature type="region of interest" description="Disordered" evidence="1">
    <location>
        <begin position="1"/>
        <end position="31"/>
    </location>
</feature>
<proteinExistence type="predicted"/>
<comment type="caution">
    <text evidence="2">The sequence shown here is derived from an EMBL/GenBank/DDBJ whole genome shotgun (WGS) entry which is preliminary data.</text>
</comment>
<keyword evidence="3" id="KW-1185">Reference proteome</keyword>
<dbReference type="Proteomes" id="UP001066276">
    <property type="component" value="Chromosome 3_1"/>
</dbReference>
<organism evidence="2 3">
    <name type="scientific">Pleurodeles waltl</name>
    <name type="common">Iberian ribbed newt</name>
    <dbReference type="NCBI Taxonomy" id="8319"/>
    <lineage>
        <taxon>Eukaryota</taxon>
        <taxon>Metazoa</taxon>
        <taxon>Chordata</taxon>
        <taxon>Craniata</taxon>
        <taxon>Vertebrata</taxon>
        <taxon>Euteleostomi</taxon>
        <taxon>Amphibia</taxon>
        <taxon>Batrachia</taxon>
        <taxon>Caudata</taxon>
        <taxon>Salamandroidea</taxon>
        <taxon>Salamandridae</taxon>
        <taxon>Pleurodelinae</taxon>
        <taxon>Pleurodeles</taxon>
    </lineage>
</organism>
<dbReference type="AlphaFoldDB" id="A0AAV7UJL9"/>
<feature type="compositionally biased region" description="Gly residues" evidence="1">
    <location>
        <begin position="58"/>
        <end position="69"/>
    </location>
</feature>
<evidence type="ECO:0000256" key="1">
    <source>
        <dbReference type="SAM" id="MobiDB-lite"/>
    </source>
</evidence>
<sequence>MGAESSGEGEQPPLLLAGLGRTAEHERSVQKGLSCTPLAPGLCRSAATQELLQARGNGGLSSCGLGGSGVQRRRGCPGGPSWETAGRCSPHLEIPSGCSPRGAAVGSVPSARHGGGRGGTRLLSRAAADRESRAPGSLDPPLPEQSVIRAESPPARERGGGRRVRQSLEWLAEWRRGHPWHSTVQSDITGSSLQILDWSKWRRRRCSDTTANDALCTNHIVQHNSNAWRYTQFTVEAKGLKGLYALATMQASHFLNNESVCSLTSQRWAQRRSADVDLPLEWGCQRCHEELRDHRTAE</sequence>
<reference evidence="2" key="1">
    <citation type="journal article" date="2022" name="bioRxiv">
        <title>Sequencing and chromosome-scale assembly of the giantPleurodeles waltlgenome.</title>
        <authorList>
            <person name="Brown T."/>
            <person name="Elewa A."/>
            <person name="Iarovenko S."/>
            <person name="Subramanian E."/>
            <person name="Araus A.J."/>
            <person name="Petzold A."/>
            <person name="Susuki M."/>
            <person name="Suzuki K.-i.T."/>
            <person name="Hayashi T."/>
            <person name="Toyoda A."/>
            <person name="Oliveira C."/>
            <person name="Osipova E."/>
            <person name="Leigh N.D."/>
            <person name="Simon A."/>
            <person name="Yun M.H."/>
        </authorList>
    </citation>
    <scope>NUCLEOTIDE SEQUENCE</scope>
    <source>
        <strain evidence="2">20211129_DDA</strain>
        <tissue evidence="2">Liver</tissue>
    </source>
</reference>
<feature type="region of interest" description="Disordered" evidence="1">
    <location>
        <begin position="58"/>
        <end position="82"/>
    </location>
</feature>
<evidence type="ECO:0000313" key="2">
    <source>
        <dbReference type="EMBL" id="KAJ1187802.1"/>
    </source>
</evidence>
<accession>A0AAV7UJL9</accession>
<feature type="region of interest" description="Disordered" evidence="1">
    <location>
        <begin position="96"/>
        <end position="163"/>
    </location>
</feature>
<dbReference type="EMBL" id="JANPWB010000005">
    <property type="protein sequence ID" value="KAJ1187802.1"/>
    <property type="molecule type" value="Genomic_DNA"/>
</dbReference>
<evidence type="ECO:0000313" key="3">
    <source>
        <dbReference type="Proteomes" id="UP001066276"/>
    </source>
</evidence>
<protein>
    <submittedName>
        <fullName evidence="2">Uncharacterized protein</fullName>
    </submittedName>
</protein>